<dbReference type="InterPro" id="IPR003339">
    <property type="entry name" value="ABC/ECF_trnsptr_transmembrane"/>
</dbReference>
<dbReference type="NCBIfam" id="TIGR02454">
    <property type="entry name" value="ECF_T_CbiQ"/>
    <property type="match status" value="1"/>
</dbReference>
<dbReference type="PANTHER" id="PTHR43723">
    <property type="entry name" value="COBALT TRANSPORT PROTEIN CBIQ"/>
    <property type="match status" value="1"/>
</dbReference>
<dbReference type="RefSeq" id="WP_375354718.1">
    <property type="nucleotide sequence ID" value="NZ_JBHHMI010000005.1"/>
</dbReference>
<keyword evidence="5 6" id="KW-0472">Membrane</keyword>
<protein>
    <submittedName>
        <fullName evidence="7">Cobalt ECF transporter T component CbiQ</fullName>
    </submittedName>
</protein>
<comment type="caution">
    <text evidence="7">The sequence shown here is derived from an EMBL/GenBank/DDBJ whole genome shotgun (WGS) entry which is preliminary data.</text>
</comment>
<evidence type="ECO:0000256" key="4">
    <source>
        <dbReference type="ARBA" id="ARBA00022989"/>
    </source>
</evidence>
<keyword evidence="8" id="KW-1185">Reference proteome</keyword>
<proteinExistence type="predicted"/>
<evidence type="ECO:0000313" key="8">
    <source>
        <dbReference type="Proteomes" id="UP001580346"/>
    </source>
</evidence>
<dbReference type="EMBL" id="JBHHMI010000005">
    <property type="protein sequence ID" value="MFB5266824.1"/>
    <property type="molecule type" value="Genomic_DNA"/>
</dbReference>
<evidence type="ECO:0000256" key="3">
    <source>
        <dbReference type="ARBA" id="ARBA00022692"/>
    </source>
</evidence>
<name>A0ABV5ASF6_9BACL</name>
<accession>A0ABV5ASF6</accession>
<dbReference type="PANTHER" id="PTHR43723:SF1">
    <property type="entry name" value="COBALT TRANSPORT PROTEIN CBIQ"/>
    <property type="match status" value="1"/>
</dbReference>
<feature type="transmembrane region" description="Helical" evidence="6">
    <location>
        <begin position="117"/>
        <end position="138"/>
    </location>
</feature>
<gene>
    <name evidence="7" type="primary">cbiQ</name>
    <name evidence="7" type="ORF">ACE41H_08490</name>
</gene>
<evidence type="ECO:0000256" key="6">
    <source>
        <dbReference type="SAM" id="Phobius"/>
    </source>
</evidence>
<dbReference type="InterPro" id="IPR012809">
    <property type="entry name" value="ECF_CbiQ"/>
</dbReference>
<comment type="subcellular location">
    <subcellularLocation>
        <location evidence="1">Cell membrane</location>
        <topology evidence="1">Multi-pass membrane protein</topology>
    </subcellularLocation>
</comment>
<evidence type="ECO:0000313" key="7">
    <source>
        <dbReference type="EMBL" id="MFB5266824.1"/>
    </source>
</evidence>
<keyword evidence="4 6" id="KW-1133">Transmembrane helix</keyword>
<dbReference type="CDD" id="cd16914">
    <property type="entry name" value="EcfT"/>
    <property type="match status" value="1"/>
</dbReference>
<reference evidence="7 8" key="1">
    <citation type="submission" date="2024-09" db="EMBL/GenBank/DDBJ databases">
        <title>Paenibacillus zeirhizospherea sp. nov., isolated from surface of the maize (Zea mays) roots in a horticulture field, Hungary.</title>
        <authorList>
            <person name="Marton D."/>
            <person name="Farkas M."/>
            <person name="Bedics A."/>
            <person name="Toth E."/>
            <person name="Tancsics A."/>
            <person name="Boka K."/>
            <person name="Maroti G."/>
            <person name="Kriszt B."/>
            <person name="Cserhati M."/>
        </authorList>
    </citation>
    <scope>NUCLEOTIDE SEQUENCE [LARGE SCALE GENOMIC DNA]</scope>
    <source>
        <strain evidence="7 8">KCTC 33519</strain>
    </source>
</reference>
<organism evidence="7 8">
    <name type="scientific">Paenibacillus enshidis</name>
    <dbReference type="NCBI Taxonomy" id="1458439"/>
    <lineage>
        <taxon>Bacteria</taxon>
        <taxon>Bacillati</taxon>
        <taxon>Bacillota</taxon>
        <taxon>Bacilli</taxon>
        <taxon>Bacillales</taxon>
        <taxon>Paenibacillaceae</taxon>
        <taxon>Paenibacillus</taxon>
    </lineage>
</organism>
<dbReference type="InterPro" id="IPR052770">
    <property type="entry name" value="Cobalt_transport_CbiQ"/>
</dbReference>
<feature type="transmembrane region" description="Helical" evidence="6">
    <location>
        <begin position="65"/>
        <end position="83"/>
    </location>
</feature>
<evidence type="ECO:0000256" key="5">
    <source>
        <dbReference type="ARBA" id="ARBA00023136"/>
    </source>
</evidence>
<dbReference type="Pfam" id="PF02361">
    <property type="entry name" value="CbiQ"/>
    <property type="match status" value="1"/>
</dbReference>
<evidence type="ECO:0000256" key="2">
    <source>
        <dbReference type="ARBA" id="ARBA00022475"/>
    </source>
</evidence>
<keyword evidence="2" id="KW-1003">Cell membrane</keyword>
<evidence type="ECO:0000256" key="1">
    <source>
        <dbReference type="ARBA" id="ARBA00004651"/>
    </source>
</evidence>
<sequence>MLRRIDSLSYQGKFSSCSPFWKSGFAAVMFVMAYIGHPPVQLAVWIWLVLWTVGYGGVPWKPYASLLAASLLFYILSLPALLIEVASGPAQGMVLLGWGTHVLLVTPEAAERAEELLLRVGVCLSCFLFLILTTPFTGLLKVMEKLRLPAVVIELTMIMYRFLFLLGDTAAGMMLARRLRGGGRGFRAAVADTAALAGRLFAKTMERYRGAVVGYTVRGYEGTIRMGSDASLPMPVRYRVEGWVGTALLVVAELCFRLLN</sequence>
<keyword evidence="3 6" id="KW-0812">Transmembrane</keyword>
<dbReference type="Proteomes" id="UP001580346">
    <property type="component" value="Unassembled WGS sequence"/>
</dbReference>